<sequence>MKKLDPEIDGRSPDLTVEAVERLKRLFPTVVSEGRVDFDALRAELGDEVDEGQERYGLSWAGKAQARRIAQTPSAGTLRPVPEESVNWDTTQNLFIEGDNLEVLKLLQKSYHRRVKLIYIDPPYNTGNDFIYPDDYTDNLATYLKYTGQVDEEGFKVSANAETSGRYHTRWMNMMYPRLRLARSLLRHDGVVLVSIGEAEAANLRALLGEIFGEENVLGRFVWTYGLSANQGVIAPSHEYVFAAAKDCSAVGLFNLTPEQLEDLGAEVSDACFRPVQRKNPSSEMSVPAGIRSERSEAFIIPKGTLSFGVSQLEFLDPAEFVDGRLKYTVRLRAAWTMKRQCEEWFSAFELGETPEVFDSKGQSLLEVYFSKSGRLSYRKARSAAGSVSSHLTGPELTYSRGRSDCEKLFDGKNPFSYPKPVALLRRLIQHTTDEGDLVLDFFAGSATTACGALAAEQSDGSRRRWIMVQLPEAVPADESLSSRFPTLSRLALERLRRYGSAEPGLADAGWRTFSLASSNIKPWDPDVGNLEDDLLAAVDHIKPDRSAEDVLHEVILKYGLDLSLPIEAHSTGDGRTIYSVADGALLACLDHKIDDAVVERVVELHKDLAPEVTRVVFLDSGFVDDVVKTNAVQTLRLAGIEDVRSI</sequence>
<dbReference type="Proteomes" id="UP001484239">
    <property type="component" value="Unassembled WGS sequence"/>
</dbReference>
<proteinExistence type="inferred from homology"/>
<dbReference type="EMBL" id="JBBHLI010000014">
    <property type="protein sequence ID" value="MEK9502742.1"/>
    <property type="molecule type" value="Genomic_DNA"/>
</dbReference>
<dbReference type="InterPro" id="IPR002052">
    <property type="entry name" value="DNA_methylase_N6_adenine_CS"/>
</dbReference>
<keyword evidence="3 8" id="KW-0489">Methyltransferase</keyword>
<dbReference type="PROSITE" id="PS00092">
    <property type="entry name" value="N6_MTASE"/>
    <property type="match status" value="1"/>
</dbReference>
<comment type="caution">
    <text evidence="8">The sequence shown here is derived from an EMBL/GenBank/DDBJ whole genome shotgun (WGS) entry which is preliminary data.</text>
</comment>
<evidence type="ECO:0000256" key="4">
    <source>
        <dbReference type="ARBA" id="ARBA00022679"/>
    </source>
</evidence>
<comment type="catalytic activity">
    <reaction evidence="6">
        <text>a 2'-deoxyadenosine in DNA + S-adenosyl-L-methionine = an N(6)-methyl-2'-deoxyadenosine in DNA + S-adenosyl-L-homocysteine + H(+)</text>
        <dbReference type="Rhea" id="RHEA:15197"/>
        <dbReference type="Rhea" id="RHEA-COMP:12418"/>
        <dbReference type="Rhea" id="RHEA-COMP:12419"/>
        <dbReference type="ChEBI" id="CHEBI:15378"/>
        <dbReference type="ChEBI" id="CHEBI:57856"/>
        <dbReference type="ChEBI" id="CHEBI:59789"/>
        <dbReference type="ChEBI" id="CHEBI:90615"/>
        <dbReference type="ChEBI" id="CHEBI:90616"/>
        <dbReference type="EC" id="2.1.1.72"/>
    </reaction>
</comment>
<dbReference type="GO" id="GO:0008168">
    <property type="term" value="F:methyltransferase activity"/>
    <property type="evidence" value="ECO:0007669"/>
    <property type="project" value="UniProtKB-KW"/>
</dbReference>
<comment type="similarity">
    <text evidence="1">Belongs to the N(4)/N(6)-methyltransferase family.</text>
</comment>
<dbReference type="GO" id="GO:0032259">
    <property type="term" value="P:methylation"/>
    <property type="evidence" value="ECO:0007669"/>
    <property type="project" value="UniProtKB-KW"/>
</dbReference>
<evidence type="ECO:0000256" key="2">
    <source>
        <dbReference type="ARBA" id="ARBA00011900"/>
    </source>
</evidence>
<evidence type="ECO:0000256" key="3">
    <source>
        <dbReference type="ARBA" id="ARBA00022603"/>
    </source>
</evidence>
<dbReference type="Gene3D" id="3.40.50.150">
    <property type="entry name" value="Vaccinia Virus protein VP39"/>
    <property type="match status" value="1"/>
</dbReference>
<dbReference type="SUPFAM" id="SSF53335">
    <property type="entry name" value="S-adenosyl-L-methionine-dependent methyltransferases"/>
    <property type="match status" value="1"/>
</dbReference>
<dbReference type="RefSeq" id="WP_405283657.1">
    <property type="nucleotide sequence ID" value="NZ_CP144380.1"/>
</dbReference>
<evidence type="ECO:0000259" key="7">
    <source>
        <dbReference type="Pfam" id="PF01555"/>
    </source>
</evidence>
<feature type="domain" description="DNA methylase N-4/N-6" evidence="7">
    <location>
        <begin position="115"/>
        <end position="454"/>
    </location>
</feature>
<accession>A0ABU9EDC7</accession>
<dbReference type="Pfam" id="PF01555">
    <property type="entry name" value="N6_N4_Mtase"/>
    <property type="match status" value="1"/>
</dbReference>
<keyword evidence="4 8" id="KW-0808">Transferase</keyword>
<dbReference type="PRINTS" id="PR00506">
    <property type="entry name" value="D21N6MTFRASE"/>
</dbReference>
<keyword evidence="5" id="KW-0949">S-adenosyl-L-methionine</keyword>
<organism evidence="8 9">
    <name type="scientific">Gaopeijia maritima</name>
    <dbReference type="NCBI Taxonomy" id="3119007"/>
    <lineage>
        <taxon>Bacteria</taxon>
        <taxon>Pseudomonadati</taxon>
        <taxon>Gemmatimonadota</taxon>
        <taxon>Longimicrobiia</taxon>
        <taxon>Gaopeijiales</taxon>
        <taxon>Gaopeijiaceae</taxon>
        <taxon>Gaopeijia</taxon>
    </lineage>
</organism>
<gene>
    <name evidence="8" type="ORF">WI372_17230</name>
</gene>
<evidence type="ECO:0000256" key="6">
    <source>
        <dbReference type="ARBA" id="ARBA00047942"/>
    </source>
</evidence>
<protein>
    <recommendedName>
        <fullName evidence="2">site-specific DNA-methyltransferase (adenine-specific)</fullName>
        <ecNumber evidence="2">2.1.1.72</ecNumber>
    </recommendedName>
</protein>
<name>A0ABU9EDC7_9BACT</name>
<evidence type="ECO:0000256" key="1">
    <source>
        <dbReference type="ARBA" id="ARBA00006594"/>
    </source>
</evidence>
<dbReference type="InterPro" id="IPR029063">
    <property type="entry name" value="SAM-dependent_MTases_sf"/>
</dbReference>
<keyword evidence="9" id="KW-1185">Reference proteome</keyword>
<evidence type="ECO:0000313" key="9">
    <source>
        <dbReference type="Proteomes" id="UP001484239"/>
    </source>
</evidence>
<dbReference type="InterPro" id="IPR002941">
    <property type="entry name" value="DNA_methylase_N4/N6"/>
</dbReference>
<dbReference type="EC" id="2.1.1.72" evidence="2"/>
<evidence type="ECO:0000313" key="8">
    <source>
        <dbReference type="EMBL" id="MEK9502742.1"/>
    </source>
</evidence>
<evidence type="ECO:0000256" key="5">
    <source>
        <dbReference type="ARBA" id="ARBA00022691"/>
    </source>
</evidence>
<dbReference type="PIRSF" id="PIRSF015855">
    <property type="entry name" value="TypeIII_Mtase_mKpnI"/>
    <property type="match status" value="1"/>
</dbReference>
<reference evidence="8 9" key="1">
    <citation type="submission" date="2024-02" db="EMBL/GenBank/DDBJ databases">
        <title>A novel Gemmatimonadota bacterium.</title>
        <authorList>
            <person name="Du Z.-J."/>
            <person name="Ye Y.-Q."/>
        </authorList>
    </citation>
    <scope>NUCLEOTIDE SEQUENCE [LARGE SCALE GENOMIC DNA]</scope>
    <source>
        <strain evidence="8 9">DH-20</strain>
    </source>
</reference>
<dbReference type="InterPro" id="IPR002295">
    <property type="entry name" value="N4/N6-MTase_EcoPI_Mod-like"/>
</dbReference>